<accession>A0A8S5LV84</accession>
<sequence>MVNAPSVKIEFLTDYELTFTSSSQKHTQCNISNLNKDRTFKGKKGLHLCGGSVDETTGEVSGCVLDGTYTFYRSASGAYDGFLGDCLSNDDYSFSVPQFITFQAKNSGCFIKSIMIYFDGISNEFPTELYFSNAKNADGSTVSKYNSSYRIKNNKLTFMYSFGEDSQITEITLNISKWSKKKSFVKILKIKTGYTGLYDYSAIQSLKWDNDKFSDENELTFGISSNKATIEINDSDDIIDELYAKNLIFQNVQVQIYVDDLYQGSFYIDTKDNERGSDIWVFDCIDFFERLKDDIVPIMQIDASGNCTLTKIISWVCDRKGIDVEYTDDAKADCDAYKIPNAFIKSQQTVYEVLLKVCQVGLLRMYVKKDKLRITRGI</sequence>
<protein>
    <submittedName>
        <fullName evidence="1">Uncharacterized protein</fullName>
    </submittedName>
</protein>
<evidence type="ECO:0000313" key="1">
    <source>
        <dbReference type="EMBL" id="DAD73937.1"/>
    </source>
</evidence>
<proteinExistence type="predicted"/>
<reference evidence="1" key="1">
    <citation type="journal article" date="2021" name="Proc. Natl. Acad. Sci. U.S.A.">
        <title>A Catalog of Tens of Thousands of Viruses from Human Metagenomes Reveals Hidden Associations with Chronic Diseases.</title>
        <authorList>
            <person name="Tisza M.J."/>
            <person name="Buck C.B."/>
        </authorList>
    </citation>
    <scope>NUCLEOTIDE SEQUENCE</scope>
    <source>
        <strain evidence="1">CtFn287</strain>
    </source>
</reference>
<dbReference type="EMBL" id="BK014748">
    <property type="protein sequence ID" value="DAD73937.1"/>
    <property type="molecule type" value="Genomic_DNA"/>
</dbReference>
<organism evidence="1">
    <name type="scientific">Siphoviridae sp. ctFn287</name>
    <dbReference type="NCBI Taxonomy" id="2826215"/>
    <lineage>
        <taxon>Viruses</taxon>
        <taxon>Duplodnaviria</taxon>
        <taxon>Heunggongvirae</taxon>
        <taxon>Uroviricota</taxon>
        <taxon>Caudoviricetes</taxon>
    </lineage>
</organism>
<name>A0A8S5LV84_9CAUD</name>